<dbReference type="PANTHER" id="PTHR33104">
    <property type="entry name" value="SI:DKEY-29D5.2"/>
    <property type="match status" value="1"/>
</dbReference>
<feature type="compositionally biased region" description="Basic and acidic residues" evidence="1">
    <location>
        <begin position="823"/>
        <end position="832"/>
    </location>
</feature>
<dbReference type="Proteomes" id="UP000799118">
    <property type="component" value="Unassembled WGS sequence"/>
</dbReference>
<reference evidence="3" key="1">
    <citation type="journal article" date="2019" name="Environ. Microbiol.">
        <title>Fungal ecological strategies reflected in gene transcription - a case study of two litter decomposers.</title>
        <authorList>
            <person name="Barbi F."/>
            <person name="Kohler A."/>
            <person name="Barry K."/>
            <person name="Baskaran P."/>
            <person name="Daum C."/>
            <person name="Fauchery L."/>
            <person name="Ihrmark K."/>
            <person name="Kuo A."/>
            <person name="LaButti K."/>
            <person name="Lipzen A."/>
            <person name="Morin E."/>
            <person name="Grigoriev I.V."/>
            <person name="Henrissat B."/>
            <person name="Lindahl B."/>
            <person name="Martin F."/>
        </authorList>
    </citation>
    <scope>NUCLEOTIDE SEQUENCE</scope>
    <source>
        <strain evidence="3">JB14</strain>
    </source>
</reference>
<organism evidence="3 4">
    <name type="scientific">Gymnopus androsaceus JB14</name>
    <dbReference type="NCBI Taxonomy" id="1447944"/>
    <lineage>
        <taxon>Eukaryota</taxon>
        <taxon>Fungi</taxon>
        <taxon>Dikarya</taxon>
        <taxon>Basidiomycota</taxon>
        <taxon>Agaricomycotina</taxon>
        <taxon>Agaricomycetes</taxon>
        <taxon>Agaricomycetidae</taxon>
        <taxon>Agaricales</taxon>
        <taxon>Marasmiineae</taxon>
        <taxon>Omphalotaceae</taxon>
        <taxon>Gymnopus</taxon>
    </lineage>
</organism>
<dbReference type="EMBL" id="ML769673">
    <property type="protein sequence ID" value="KAE9390027.1"/>
    <property type="molecule type" value="Genomic_DNA"/>
</dbReference>
<dbReference type="InterPro" id="IPR041457">
    <property type="entry name" value="CxC2_KDZ-assoc"/>
</dbReference>
<gene>
    <name evidence="3" type="ORF">BT96DRAFT_1066189</name>
</gene>
<name>A0A6A4GYD1_9AGAR</name>
<proteinExistence type="predicted"/>
<dbReference type="CDD" id="cd19757">
    <property type="entry name" value="Bbox1"/>
    <property type="match status" value="1"/>
</dbReference>
<dbReference type="InterPro" id="IPR040521">
    <property type="entry name" value="KDZ"/>
</dbReference>
<dbReference type="Pfam" id="PF18803">
    <property type="entry name" value="CxC2"/>
    <property type="match status" value="1"/>
</dbReference>
<dbReference type="OrthoDB" id="3257768at2759"/>
<evidence type="ECO:0000259" key="2">
    <source>
        <dbReference type="Pfam" id="PF18803"/>
    </source>
</evidence>
<accession>A0A6A4GYD1</accession>
<feature type="domain" description="CxC2-like cysteine cluster KDZ transposase-associated" evidence="2">
    <location>
        <begin position="81"/>
        <end position="180"/>
    </location>
</feature>
<feature type="compositionally biased region" description="Acidic residues" evidence="1">
    <location>
        <begin position="833"/>
        <end position="852"/>
    </location>
</feature>
<evidence type="ECO:0000313" key="4">
    <source>
        <dbReference type="Proteomes" id="UP000799118"/>
    </source>
</evidence>
<protein>
    <recommendedName>
        <fullName evidence="2">CxC2-like cysteine cluster KDZ transposase-associated domain-containing protein</fullName>
    </recommendedName>
</protein>
<keyword evidence="4" id="KW-1185">Reference proteome</keyword>
<feature type="region of interest" description="Disordered" evidence="1">
    <location>
        <begin position="789"/>
        <end position="862"/>
    </location>
</feature>
<sequence>MFSIAATLLIAKEADPSTSTTCQCGERPREVRCVDCDQQELLCRGCWIAAHKYSPFHWAEVWNSDRGYFTRQDISTVLVDGHAIPLGHSGDTCPHASKPLLMNIGECNGIHATKVTFCRCEGSASKWHQLFAANLFPATVNHPQTAFTFRVLRHWQIQTLQSNITGYDYVRSLRRMTDNVFTGNVPDCYKQFMFVTRIWPMLLAAKRFGEVYDNGMEILYPKRRKGNLMIYCPACPEADVNMEPGWQRIPKELRYVVFLTDSLNSALLTDNVRHINAIHLAVDGNFQTNHYAKNGDPNDVPLFAGRGYMPNALWYKEYLKNVPQLQNEKPQCGHIKAISGQDKQKFKNTDVSGTVNCNCDHIMIGAAVDMVGGGERFATTDLAIELNLDARPFEEGEEPDLILSYDSMCYYCKNIIPRFMAYHPRVAHRIRSGRFIIPVCHCRNHVPECDPLYSYEYKPNTAHFHGETIEFPWPYFNALGPSIRQMNPGRRIDTLELHYGDWNYRKLTGMARQLLKELQTAKITYIDKRDHFVGLCGIYESKVNSWNTFDRSPRIDPKTKNVYSVPAPTLQGLADAFVQSDETVHVSTGEVEAGAVARSRNHAVTASWYTSMHCVTNDSDSRARVRRIAKSCQDSPTKELRTRRTKLTERISKFRKEQKGFMRLIAPLLASEPFAEAENEKLFLPSDFSMAKRSELCLEALATKQVNFLDVALGEVVTSLQTVVKTISAAYERKIKHARGQEQNTRSTTKIRTIMAKRTDLILDYSILREALLSLDSLDEEKWPKLEERDTFRKSTEKRRRPGDPSNVEGNLWNLTSAGSISKPDEHGKVFGDDLEDAAETEEDDDETEDPVFEGGGQYIGT</sequence>
<dbReference type="AlphaFoldDB" id="A0A6A4GYD1"/>
<evidence type="ECO:0000256" key="1">
    <source>
        <dbReference type="SAM" id="MobiDB-lite"/>
    </source>
</evidence>
<dbReference type="PANTHER" id="PTHR33104:SF2">
    <property type="entry name" value="CXC3 LIKE CYSTEINE CLUSTER DOMAIN-CONTAINING PROTEIN"/>
    <property type="match status" value="1"/>
</dbReference>
<evidence type="ECO:0000313" key="3">
    <source>
        <dbReference type="EMBL" id="KAE9390027.1"/>
    </source>
</evidence>
<dbReference type="Pfam" id="PF18758">
    <property type="entry name" value="KDZ"/>
    <property type="match status" value="1"/>
</dbReference>